<organism evidence="1 2">
    <name type="scientific">Pseudomonas brassicacearum</name>
    <dbReference type="NCBI Taxonomy" id="930166"/>
    <lineage>
        <taxon>Bacteria</taxon>
        <taxon>Pseudomonadati</taxon>
        <taxon>Pseudomonadota</taxon>
        <taxon>Gammaproteobacteria</taxon>
        <taxon>Pseudomonadales</taxon>
        <taxon>Pseudomonadaceae</taxon>
        <taxon>Pseudomonas</taxon>
    </lineage>
</organism>
<protein>
    <submittedName>
        <fullName evidence="1">Uncharacterized protein</fullName>
    </submittedName>
</protein>
<dbReference type="InterPro" id="IPR011032">
    <property type="entry name" value="GroES-like_sf"/>
</dbReference>
<sequence>MSDSTELSTFTGWAATKAGAPLERHSYVPGSEEVGVAVEYCGVCHCDQSMIDNEWDISH</sequence>
<evidence type="ECO:0000313" key="1">
    <source>
        <dbReference type="EMBL" id="RON24231.1"/>
    </source>
</evidence>
<dbReference type="SUPFAM" id="SSF50129">
    <property type="entry name" value="GroES-like"/>
    <property type="match status" value="1"/>
</dbReference>
<proteinExistence type="predicted"/>
<dbReference type="AlphaFoldDB" id="A0A423IFM3"/>
<name>A0A423IFM3_9PSED</name>
<dbReference type="Gene3D" id="3.90.180.10">
    <property type="entry name" value="Medium-chain alcohol dehydrogenases, catalytic domain"/>
    <property type="match status" value="1"/>
</dbReference>
<reference evidence="1 2" key="1">
    <citation type="submission" date="2016-10" db="EMBL/GenBank/DDBJ databases">
        <title>Comparative genome analysis of multiple Pseudomonas spp. focuses on biocontrol and plant growth promoting traits.</title>
        <authorList>
            <person name="Tao X.-Y."/>
            <person name="Taylor C.G."/>
        </authorList>
    </citation>
    <scope>NUCLEOTIDE SEQUENCE [LARGE SCALE GENOMIC DNA]</scope>
    <source>
        <strain evidence="1 2">38D7</strain>
    </source>
</reference>
<evidence type="ECO:0000313" key="2">
    <source>
        <dbReference type="Proteomes" id="UP000285636"/>
    </source>
</evidence>
<gene>
    <name evidence="1" type="ORF">BK660_00755</name>
</gene>
<dbReference type="Proteomes" id="UP000285636">
    <property type="component" value="Unassembled WGS sequence"/>
</dbReference>
<accession>A0A423IFM3</accession>
<comment type="caution">
    <text evidence="1">The sequence shown here is derived from an EMBL/GenBank/DDBJ whole genome shotgun (WGS) entry which is preliminary data.</text>
</comment>
<dbReference type="EMBL" id="MOBK01000001">
    <property type="protein sequence ID" value="RON24231.1"/>
    <property type="molecule type" value="Genomic_DNA"/>
</dbReference>